<dbReference type="Gene3D" id="1.20.1420.20">
    <property type="entry name" value="M75 peptidase, HXXE motif"/>
    <property type="match status" value="1"/>
</dbReference>
<dbReference type="AlphaFoldDB" id="A0AAE3RBS9"/>
<feature type="domain" description="Imelysin-like" evidence="3">
    <location>
        <begin position="47"/>
        <end position="345"/>
    </location>
</feature>
<keyword evidence="2" id="KW-0732">Signal</keyword>
<dbReference type="InterPro" id="IPR034984">
    <property type="entry name" value="Imelysin-like_IPPA"/>
</dbReference>
<evidence type="ECO:0000259" key="3">
    <source>
        <dbReference type="Pfam" id="PF09375"/>
    </source>
</evidence>
<gene>
    <name evidence="4" type="ORF">QNI22_32265</name>
</gene>
<dbReference type="CDD" id="cd14659">
    <property type="entry name" value="Imelysin-like_IPPA"/>
    <property type="match status" value="1"/>
</dbReference>
<keyword evidence="5" id="KW-1185">Reference proteome</keyword>
<dbReference type="RefSeq" id="WP_314517364.1">
    <property type="nucleotide sequence ID" value="NZ_JASJOU010000016.1"/>
</dbReference>
<dbReference type="InterPro" id="IPR018976">
    <property type="entry name" value="Imelysin-like"/>
</dbReference>
<accession>A0AAE3RBS9</accession>
<comment type="subcellular location">
    <subcellularLocation>
        <location evidence="1">Cell envelope</location>
    </subcellularLocation>
</comment>
<name>A0AAE3RBS9_9BACT</name>
<evidence type="ECO:0000256" key="2">
    <source>
        <dbReference type="ARBA" id="ARBA00022729"/>
    </source>
</evidence>
<sequence>MKIHKILLNLIVVSVGVTGFIACDSEKSSSDSFDRKTMLQVYADSLIVPAFTDLQTKTNALQTAATTFVTTPTTDNLTTLQQAWETAFISWQYANAYNIGPADEEGTRRKLSEEIGIFPINTSSVESKISAGNTSMTDVTRDTRGFLTVEYLIFNLQNDNTSIVTQYQNSTSRGNYLQAVITNLKSQIDGVVTAWAGNYKTTFVTNDGIKVGSSMSALYNNFVQSYETIKNGKVGLPLGKMVDKAYPEKVEAYYSGKSLEMIKHHLKAMENIWQGRTKNGTDIIGFKEYLTSVDGGNALNTTIESQFTAINNALTAVSTNATLASQIKTNPAPIETLYTELQKNVAHIKSEMAVLLGISITFTSGDGD</sequence>
<comment type="caution">
    <text evidence="4">The sequence shown here is derived from an EMBL/GenBank/DDBJ whole genome shotgun (WGS) entry which is preliminary data.</text>
</comment>
<evidence type="ECO:0000313" key="4">
    <source>
        <dbReference type="EMBL" id="MDJ1505375.1"/>
    </source>
</evidence>
<dbReference type="InterPro" id="IPR038352">
    <property type="entry name" value="Imelysin_sf"/>
</dbReference>
<evidence type="ECO:0000256" key="1">
    <source>
        <dbReference type="ARBA" id="ARBA00004196"/>
    </source>
</evidence>
<dbReference type="Pfam" id="PF09375">
    <property type="entry name" value="Peptidase_M75"/>
    <property type="match status" value="1"/>
</dbReference>
<reference evidence="4" key="1">
    <citation type="submission" date="2023-05" db="EMBL/GenBank/DDBJ databases">
        <authorList>
            <person name="Zhang X."/>
        </authorList>
    </citation>
    <scope>NUCLEOTIDE SEQUENCE</scope>
    <source>
        <strain evidence="4">BD1B2-1</strain>
    </source>
</reference>
<dbReference type="EMBL" id="JASJOU010000016">
    <property type="protein sequence ID" value="MDJ1505375.1"/>
    <property type="molecule type" value="Genomic_DNA"/>
</dbReference>
<dbReference type="Proteomes" id="UP001232063">
    <property type="component" value="Unassembled WGS sequence"/>
</dbReference>
<dbReference type="PROSITE" id="PS51257">
    <property type="entry name" value="PROKAR_LIPOPROTEIN"/>
    <property type="match status" value="1"/>
</dbReference>
<dbReference type="GO" id="GO:0030313">
    <property type="term" value="C:cell envelope"/>
    <property type="evidence" value="ECO:0007669"/>
    <property type="project" value="UniProtKB-SubCell"/>
</dbReference>
<organism evidence="4 5">
    <name type="scientific">Xanthocytophaga agilis</name>
    <dbReference type="NCBI Taxonomy" id="3048010"/>
    <lineage>
        <taxon>Bacteria</taxon>
        <taxon>Pseudomonadati</taxon>
        <taxon>Bacteroidota</taxon>
        <taxon>Cytophagia</taxon>
        <taxon>Cytophagales</taxon>
        <taxon>Rhodocytophagaceae</taxon>
        <taxon>Xanthocytophaga</taxon>
    </lineage>
</organism>
<protein>
    <submittedName>
        <fullName evidence="4">Imelysin family protein</fullName>
    </submittedName>
</protein>
<evidence type="ECO:0000313" key="5">
    <source>
        <dbReference type="Proteomes" id="UP001232063"/>
    </source>
</evidence>
<proteinExistence type="predicted"/>